<dbReference type="EMBL" id="MDEO01000028">
    <property type="protein sequence ID" value="OCX21431.1"/>
    <property type="molecule type" value="Genomic_DNA"/>
</dbReference>
<keyword evidence="3" id="KW-0732">Signal</keyword>
<dbReference type="GO" id="GO:0015846">
    <property type="term" value="P:polyamine transport"/>
    <property type="evidence" value="ECO:0007669"/>
    <property type="project" value="InterPro"/>
</dbReference>
<dbReference type="PANTHER" id="PTHR30222:SF17">
    <property type="entry name" value="SPERMIDINE_PUTRESCINE-BINDING PERIPLASMIC PROTEIN"/>
    <property type="match status" value="1"/>
</dbReference>
<evidence type="ECO:0000256" key="4">
    <source>
        <dbReference type="ARBA" id="ARBA00022764"/>
    </source>
</evidence>
<dbReference type="PRINTS" id="PR00909">
    <property type="entry name" value="SPERMDNBNDNG"/>
</dbReference>
<keyword evidence="4" id="KW-0574">Periplasm</keyword>
<evidence type="ECO:0000256" key="2">
    <source>
        <dbReference type="ARBA" id="ARBA00022448"/>
    </source>
</evidence>
<dbReference type="Gene3D" id="3.40.190.10">
    <property type="entry name" value="Periplasmic binding protein-like II"/>
    <property type="match status" value="2"/>
</dbReference>
<evidence type="ECO:0000313" key="7">
    <source>
        <dbReference type="Proteomes" id="UP000094412"/>
    </source>
</evidence>
<dbReference type="Proteomes" id="UP000094412">
    <property type="component" value="Unassembled WGS sequence"/>
</dbReference>
<dbReference type="GO" id="GO:0019808">
    <property type="term" value="F:polyamine binding"/>
    <property type="evidence" value="ECO:0007669"/>
    <property type="project" value="InterPro"/>
</dbReference>
<gene>
    <name evidence="6" type="ORF">QV13_07145</name>
</gene>
<dbReference type="InterPro" id="IPR006059">
    <property type="entry name" value="SBP"/>
</dbReference>
<evidence type="ECO:0000256" key="3">
    <source>
        <dbReference type="ARBA" id="ARBA00022729"/>
    </source>
</evidence>
<evidence type="ECO:0000256" key="5">
    <source>
        <dbReference type="SAM" id="MobiDB-lite"/>
    </source>
</evidence>
<dbReference type="SUPFAM" id="SSF53850">
    <property type="entry name" value="Periplasmic binding protein-like II"/>
    <property type="match status" value="1"/>
</dbReference>
<dbReference type="PROSITE" id="PS51318">
    <property type="entry name" value="TAT"/>
    <property type="match status" value="1"/>
</dbReference>
<organism evidence="6 7">
    <name type="scientific">Mesorhizobium hungaricum</name>
    <dbReference type="NCBI Taxonomy" id="1566387"/>
    <lineage>
        <taxon>Bacteria</taxon>
        <taxon>Pseudomonadati</taxon>
        <taxon>Pseudomonadota</taxon>
        <taxon>Alphaproteobacteria</taxon>
        <taxon>Hyphomicrobiales</taxon>
        <taxon>Phyllobacteriaceae</taxon>
        <taxon>Mesorhizobium</taxon>
    </lineage>
</organism>
<feature type="compositionally biased region" description="Polar residues" evidence="5">
    <location>
        <begin position="1"/>
        <end position="22"/>
    </location>
</feature>
<comment type="caution">
    <text evidence="6">The sequence shown here is derived from an EMBL/GenBank/DDBJ whole genome shotgun (WGS) entry which is preliminary data.</text>
</comment>
<feature type="region of interest" description="Disordered" evidence="5">
    <location>
        <begin position="1"/>
        <end position="27"/>
    </location>
</feature>
<evidence type="ECO:0008006" key="8">
    <source>
        <dbReference type="Google" id="ProtNLM"/>
    </source>
</evidence>
<comment type="subcellular location">
    <subcellularLocation>
        <location evidence="1">Periplasm</location>
    </subcellularLocation>
</comment>
<keyword evidence="7" id="KW-1185">Reference proteome</keyword>
<keyword evidence="2" id="KW-0813">Transport</keyword>
<name>A0A1C2E352_9HYPH</name>
<evidence type="ECO:0000313" key="6">
    <source>
        <dbReference type="EMBL" id="OCX21431.1"/>
    </source>
</evidence>
<dbReference type="InterPro" id="IPR006311">
    <property type="entry name" value="TAT_signal"/>
</dbReference>
<sequence>MERSTKLLSTAGNDSGTISNNAKGKAMKPQSYNGSINFSQPEMTRRGFLAGTASVALGMTALASSPVRAAEEDVVVLGWTSYITPEIVAIMKKAGVNVRGVPAATDQDMFTKVKAGGAGSYDIVFANCGFSPTYYKAGLIEALDIKEIPGWDQLWPVFREDTSFPYVVEPNKLMLFPNMWDTEGLIWNLEQFKPSEPFSWNALWDAKLPRGKVIMRDGPEDFLAISGLSLGVPRNEIYAMTGDKLQAAAQHLAKLKPFQIAPSDEVLMDALRTGKAFIGETSSLALAARLNRAAGKEVVKAVIPEEGSLGWIDGPMVVKGAKNRKGALKFIEVWNSPEIQTYLYATYGFPQCSKTATERTLAQGGDGAQQLLDRGADKPDAVQKLLFQGPPANPSEWTQAYVEVVGG</sequence>
<dbReference type="InterPro" id="IPR001188">
    <property type="entry name" value="Sperm_putr-bd"/>
</dbReference>
<accession>A0A1C2E352</accession>
<dbReference type="PANTHER" id="PTHR30222">
    <property type="entry name" value="SPERMIDINE/PUTRESCINE-BINDING PERIPLASMIC PROTEIN"/>
    <property type="match status" value="1"/>
</dbReference>
<proteinExistence type="predicted"/>
<dbReference type="STRING" id="1566387.QV13_07145"/>
<evidence type="ECO:0000256" key="1">
    <source>
        <dbReference type="ARBA" id="ARBA00004418"/>
    </source>
</evidence>
<dbReference type="GO" id="GO:0042597">
    <property type="term" value="C:periplasmic space"/>
    <property type="evidence" value="ECO:0007669"/>
    <property type="project" value="UniProtKB-SubCell"/>
</dbReference>
<protein>
    <recommendedName>
        <fullName evidence="8">ABC transporter substrate-binding protein</fullName>
    </recommendedName>
</protein>
<dbReference type="Pfam" id="PF13416">
    <property type="entry name" value="SBP_bac_8"/>
    <property type="match status" value="1"/>
</dbReference>
<dbReference type="AlphaFoldDB" id="A0A1C2E352"/>
<reference evidence="6 7" key="1">
    <citation type="submission" date="2016-08" db="EMBL/GenBank/DDBJ databases">
        <title>Whole genome sequence of Mesorhizobium sp. strain UASWS1009 isolated from industrial sewage.</title>
        <authorList>
            <person name="Crovadore J."/>
            <person name="Calmin G."/>
            <person name="Chablais R."/>
            <person name="Cochard B."/>
            <person name="Lefort F."/>
        </authorList>
    </citation>
    <scope>NUCLEOTIDE SEQUENCE [LARGE SCALE GENOMIC DNA]</scope>
    <source>
        <strain evidence="6 7">UASWS1009</strain>
    </source>
</reference>